<dbReference type="SUPFAM" id="SSF47240">
    <property type="entry name" value="Ferritin-like"/>
    <property type="match status" value="1"/>
</dbReference>
<dbReference type="Gene3D" id="3.40.50.2300">
    <property type="match status" value="1"/>
</dbReference>
<dbReference type="InParanoid" id="A0A330L8P6"/>
<sequence length="216" mass="24328">MRVEPNRRNRLEERKVDAQMNPGAMRVLIVDDDEDIRRALHDLLESQHYMAKSVGTGVQALEQVRDQRFGVVILDLELPDVNGLEVLRRLKEGDPTLPIIMLTATANEADKTAALHYGARAFLTKPYSSHALISAVSEAIRRPDGSWVGPLPDPVREKATMNLEASAKTIDPVCRMEVIPFQSAGKSEHEGDIYYFCTPACKQLFEQSPRRYIDKE</sequence>
<feature type="modified residue" description="4-aspartylphosphate" evidence="3">
    <location>
        <position position="75"/>
    </location>
</feature>
<dbReference type="InterPro" id="IPR007029">
    <property type="entry name" value="YHS_dom"/>
</dbReference>
<evidence type="ECO:0000256" key="1">
    <source>
        <dbReference type="ARBA" id="ARBA00022553"/>
    </source>
</evidence>
<dbReference type="AlphaFoldDB" id="A0A330L8P6"/>
<organism evidence="5 6">
    <name type="scientific">Nitrospira lenta</name>
    <dbReference type="NCBI Taxonomy" id="1436998"/>
    <lineage>
        <taxon>Bacteria</taxon>
        <taxon>Pseudomonadati</taxon>
        <taxon>Nitrospirota</taxon>
        <taxon>Nitrospiria</taxon>
        <taxon>Nitrospirales</taxon>
        <taxon>Nitrospiraceae</taxon>
        <taxon>Nitrospira</taxon>
    </lineage>
</organism>
<keyword evidence="6" id="KW-1185">Reference proteome</keyword>
<evidence type="ECO:0000313" key="5">
    <source>
        <dbReference type="EMBL" id="SPP66343.1"/>
    </source>
</evidence>
<dbReference type="SMART" id="SM00746">
    <property type="entry name" value="TRASH"/>
    <property type="match status" value="1"/>
</dbReference>
<dbReference type="GO" id="GO:0000160">
    <property type="term" value="P:phosphorelay signal transduction system"/>
    <property type="evidence" value="ECO:0007669"/>
    <property type="project" value="UniProtKB-KW"/>
</dbReference>
<dbReference type="SUPFAM" id="SSF52172">
    <property type="entry name" value="CheY-like"/>
    <property type="match status" value="1"/>
</dbReference>
<dbReference type="GO" id="GO:0016491">
    <property type="term" value="F:oxidoreductase activity"/>
    <property type="evidence" value="ECO:0007669"/>
    <property type="project" value="InterPro"/>
</dbReference>
<evidence type="ECO:0000313" key="6">
    <source>
        <dbReference type="Proteomes" id="UP000248168"/>
    </source>
</evidence>
<dbReference type="Gene3D" id="1.10.620.20">
    <property type="entry name" value="Ribonucleotide Reductase, subunit A"/>
    <property type="match status" value="1"/>
</dbReference>
<feature type="domain" description="Response regulatory" evidence="4">
    <location>
        <begin position="26"/>
        <end position="140"/>
    </location>
</feature>
<dbReference type="EMBL" id="OUNR01000019">
    <property type="protein sequence ID" value="SPP66343.1"/>
    <property type="molecule type" value="Genomic_DNA"/>
</dbReference>
<dbReference type="PANTHER" id="PTHR44591">
    <property type="entry name" value="STRESS RESPONSE REGULATOR PROTEIN 1"/>
    <property type="match status" value="1"/>
</dbReference>
<dbReference type="SMART" id="SM00448">
    <property type="entry name" value="REC"/>
    <property type="match status" value="1"/>
</dbReference>
<keyword evidence="1 3" id="KW-0597">Phosphoprotein</keyword>
<name>A0A330L8P6_9BACT</name>
<dbReference type="RefSeq" id="WP_121990515.1">
    <property type="nucleotide sequence ID" value="NZ_OUNR01000019.1"/>
</dbReference>
<proteinExistence type="predicted"/>
<evidence type="ECO:0000259" key="4">
    <source>
        <dbReference type="PROSITE" id="PS50110"/>
    </source>
</evidence>
<protein>
    <recommendedName>
        <fullName evidence="4">Response regulatory domain-containing protein</fullName>
    </recommendedName>
</protein>
<dbReference type="InterPro" id="IPR050595">
    <property type="entry name" value="Bact_response_regulator"/>
</dbReference>
<dbReference type="PROSITE" id="PS50110">
    <property type="entry name" value="RESPONSE_REGULATORY"/>
    <property type="match status" value="1"/>
</dbReference>
<keyword evidence="2" id="KW-0902">Two-component regulatory system</keyword>
<dbReference type="InterPro" id="IPR012348">
    <property type="entry name" value="RNR-like"/>
</dbReference>
<gene>
    <name evidence="5" type="ORF">NITLEN_60146</name>
</gene>
<dbReference type="InterPro" id="IPR001789">
    <property type="entry name" value="Sig_transdc_resp-reg_receiver"/>
</dbReference>
<dbReference type="Proteomes" id="UP000248168">
    <property type="component" value="Unassembled WGS sequence"/>
</dbReference>
<dbReference type="Pfam" id="PF04945">
    <property type="entry name" value="YHS"/>
    <property type="match status" value="1"/>
</dbReference>
<dbReference type="Pfam" id="PF00072">
    <property type="entry name" value="Response_reg"/>
    <property type="match status" value="1"/>
</dbReference>
<dbReference type="InterPro" id="IPR009078">
    <property type="entry name" value="Ferritin-like_SF"/>
</dbReference>
<evidence type="ECO:0000256" key="2">
    <source>
        <dbReference type="ARBA" id="ARBA00023012"/>
    </source>
</evidence>
<dbReference type="OrthoDB" id="9788090at2"/>
<dbReference type="InterPro" id="IPR011006">
    <property type="entry name" value="CheY-like_superfamily"/>
</dbReference>
<evidence type="ECO:0000256" key="3">
    <source>
        <dbReference type="PROSITE-ProRule" id="PRU00169"/>
    </source>
</evidence>
<dbReference type="PANTHER" id="PTHR44591:SF14">
    <property type="entry name" value="PROTEIN PILG"/>
    <property type="match status" value="1"/>
</dbReference>
<dbReference type="InterPro" id="IPR011017">
    <property type="entry name" value="TRASH_dom"/>
</dbReference>
<reference evidence="6" key="1">
    <citation type="submission" date="2018-04" db="EMBL/GenBank/DDBJ databases">
        <authorList>
            <person name="Lucker S."/>
            <person name="Sakoula D."/>
        </authorList>
    </citation>
    <scope>NUCLEOTIDE SEQUENCE [LARGE SCALE GENOMIC DNA]</scope>
</reference>
<accession>A0A330L8P6</accession>
<dbReference type="CDD" id="cd00156">
    <property type="entry name" value="REC"/>
    <property type="match status" value="1"/>
</dbReference>